<reference evidence="2" key="1">
    <citation type="journal article" date="2014" name="Proc. Natl. Acad. Sci. U.S.A.">
        <title>Extensive sampling of basidiomycete genomes demonstrates inadequacy of the white-rot/brown-rot paradigm for wood decay fungi.</title>
        <authorList>
            <person name="Riley R."/>
            <person name="Salamov A.A."/>
            <person name="Brown D.W."/>
            <person name="Nagy L.G."/>
            <person name="Floudas D."/>
            <person name="Held B.W."/>
            <person name="Levasseur A."/>
            <person name="Lombard V."/>
            <person name="Morin E."/>
            <person name="Otillar R."/>
            <person name="Lindquist E.A."/>
            <person name="Sun H."/>
            <person name="LaButti K.M."/>
            <person name="Schmutz J."/>
            <person name="Jabbour D."/>
            <person name="Luo H."/>
            <person name="Baker S.E."/>
            <person name="Pisabarro A.G."/>
            <person name="Walton J.D."/>
            <person name="Blanchette R.A."/>
            <person name="Henrissat B."/>
            <person name="Martin F."/>
            <person name="Cullen D."/>
            <person name="Hibbett D.S."/>
            <person name="Grigoriev I.V."/>
        </authorList>
    </citation>
    <scope>NUCLEOTIDE SEQUENCE [LARGE SCALE GENOMIC DNA]</scope>
    <source>
        <strain evidence="2">MUCL 33604</strain>
    </source>
</reference>
<evidence type="ECO:0000313" key="2">
    <source>
        <dbReference type="Proteomes" id="UP000027265"/>
    </source>
</evidence>
<accession>A0A067PBL5</accession>
<dbReference type="EMBL" id="KL197741">
    <property type="protein sequence ID" value="KDQ52313.1"/>
    <property type="molecule type" value="Genomic_DNA"/>
</dbReference>
<dbReference type="Proteomes" id="UP000027265">
    <property type="component" value="Unassembled WGS sequence"/>
</dbReference>
<protein>
    <submittedName>
        <fullName evidence="1">Uncharacterized protein</fullName>
    </submittedName>
</protein>
<keyword evidence="2" id="KW-1185">Reference proteome</keyword>
<organism evidence="1 2">
    <name type="scientific">Jaapia argillacea MUCL 33604</name>
    <dbReference type="NCBI Taxonomy" id="933084"/>
    <lineage>
        <taxon>Eukaryota</taxon>
        <taxon>Fungi</taxon>
        <taxon>Dikarya</taxon>
        <taxon>Basidiomycota</taxon>
        <taxon>Agaricomycotina</taxon>
        <taxon>Agaricomycetes</taxon>
        <taxon>Agaricomycetidae</taxon>
        <taxon>Jaapiales</taxon>
        <taxon>Jaapiaceae</taxon>
        <taxon>Jaapia</taxon>
    </lineage>
</organism>
<proteinExistence type="predicted"/>
<sequence length="235" mass="26931">MVVDGYGEFGDCLATRLEASALRTVQYTLVSKSTRRFDTNSLRRAPHPHMVHNRRSYLRSIAEASRWRGWDALAEGGRLWRIRVVFDLHSLGERLLGWNIVTCPPGWSKMYSIRSMKWLGQECWNICHAGYGVFAHEPACITPRLPTQCTRLIPNQMTHTRSRFPASNLDVQPLTRRRLRTVSPSRTTTLAPHFRSRSVCYRSTPFASIHVSHRPLNISLRSSTTDPLLNYLPSS</sequence>
<dbReference type="AlphaFoldDB" id="A0A067PBL5"/>
<evidence type="ECO:0000313" key="1">
    <source>
        <dbReference type="EMBL" id="KDQ52313.1"/>
    </source>
</evidence>
<dbReference type="InParanoid" id="A0A067PBL5"/>
<gene>
    <name evidence="1" type="ORF">JAAARDRAFT_488290</name>
</gene>
<name>A0A067PBL5_9AGAM</name>
<dbReference type="HOGENOM" id="CLU_1180370_0_0_1"/>